<sequence>MFVKSSRGRRRERFVKIVRLGSRPPDVNSSFKDQEIQKPEEEKEAEEEEKAEEEEAEEEEEEEERRERRGREG</sequence>
<dbReference type="Proteomes" id="UP001189122">
    <property type="component" value="Unassembled WGS sequence"/>
</dbReference>
<gene>
    <name evidence="2" type="ORF">SI7747_UN021229</name>
</gene>
<evidence type="ECO:0000256" key="1">
    <source>
        <dbReference type="SAM" id="MobiDB-lite"/>
    </source>
</evidence>
<proteinExistence type="predicted"/>
<name>A0ABN7EAF9_SPIIN</name>
<evidence type="ECO:0000313" key="3">
    <source>
        <dbReference type="Proteomes" id="UP001189122"/>
    </source>
</evidence>
<keyword evidence="3" id="KW-1185">Reference proteome</keyword>
<feature type="compositionally biased region" description="Acidic residues" evidence="1">
    <location>
        <begin position="42"/>
        <end position="64"/>
    </location>
</feature>
<feature type="region of interest" description="Disordered" evidence="1">
    <location>
        <begin position="16"/>
        <end position="73"/>
    </location>
</feature>
<evidence type="ECO:0000313" key="2">
    <source>
        <dbReference type="EMBL" id="CAA6674871.1"/>
    </source>
</evidence>
<reference evidence="3" key="1">
    <citation type="journal article" date="2020" name="Sci. Rep.">
        <title>Chromosome-scale genome assembly for the duckweed Spirodela intermedia, integrating cytogenetic maps, PacBio and Oxford Nanopore libraries.</title>
        <authorList>
            <person name="Hoang P.T.N."/>
            <person name="Fiebig A."/>
            <person name="Novak P."/>
            <person name="Macas J."/>
            <person name="Cao H.X."/>
            <person name="Stepanenko A."/>
            <person name="Chen G."/>
            <person name="Borisjuk N."/>
            <person name="Scholz U."/>
            <person name="Schubert I."/>
        </authorList>
    </citation>
    <scope>NUCLEOTIDE SEQUENCE [LARGE SCALE GENOMIC DNA]</scope>
</reference>
<accession>A0ABN7EAF9</accession>
<protein>
    <submittedName>
        <fullName evidence="2">Uncharacterized protein</fullName>
    </submittedName>
</protein>
<feature type="compositionally biased region" description="Basic and acidic residues" evidence="1">
    <location>
        <begin position="32"/>
        <end position="41"/>
    </location>
</feature>
<comment type="caution">
    <text evidence="2">The sequence shown here is derived from an EMBL/GenBank/DDBJ whole genome shotgun (WGS) entry which is preliminary data.</text>
</comment>
<dbReference type="EMBL" id="CACRZD030000166">
    <property type="protein sequence ID" value="CAA6674871.1"/>
    <property type="molecule type" value="Genomic_DNA"/>
</dbReference>
<organism evidence="2 3">
    <name type="scientific">Spirodela intermedia</name>
    <name type="common">Intermediate duckweed</name>
    <dbReference type="NCBI Taxonomy" id="51605"/>
    <lineage>
        <taxon>Eukaryota</taxon>
        <taxon>Viridiplantae</taxon>
        <taxon>Streptophyta</taxon>
        <taxon>Embryophyta</taxon>
        <taxon>Tracheophyta</taxon>
        <taxon>Spermatophyta</taxon>
        <taxon>Magnoliopsida</taxon>
        <taxon>Liliopsida</taxon>
        <taxon>Araceae</taxon>
        <taxon>Lemnoideae</taxon>
        <taxon>Spirodela</taxon>
    </lineage>
</organism>